<name>A0A9P8CT14_9HYPO</name>
<dbReference type="Proteomes" id="UP000887229">
    <property type="component" value="Unassembled WGS sequence"/>
</dbReference>
<evidence type="ECO:0000259" key="2">
    <source>
        <dbReference type="Pfam" id="PF00248"/>
    </source>
</evidence>
<dbReference type="Gene3D" id="3.20.20.100">
    <property type="entry name" value="NADP-dependent oxidoreductase domain"/>
    <property type="match status" value="1"/>
</dbReference>
<feature type="domain" description="NADP-dependent oxidoreductase" evidence="2">
    <location>
        <begin position="11"/>
        <end position="311"/>
    </location>
</feature>
<evidence type="ECO:0000256" key="1">
    <source>
        <dbReference type="ARBA" id="ARBA00023002"/>
    </source>
</evidence>
<reference evidence="3" key="1">
    <citation type="journal article" date="2021" name="IMA Fungus">
        <title>Genomic characterization of three marine fungi, including Emericellopsis atlantica sp. nov. with signatures of a generalist lifestyle and marine biomass degradation.</title>
        <authorList>
            <person name="Hagestad O.C."/>
            <person name="Hou L."/>
            <person name="Andersen J.H."/>
            <person name="Hansen E.H."/>
            <person name="Altermark B."/>
            <person name="Li C."/>
            <person name="Kuhnert E."/>
            <person name="Cox R.J."/>
            <person name="Crous P.W."/>
            <person name="Spatafora J.W."/>
            <person name="Lail K."/>
            <person name="Amirebrahimi M."/>
            <person name="Lipzen A."/>
            <person name="Pangilinan J."/>
            <person name="Andreopoulos W."/>
            <person name="Hayes R.D."/>
            <person name="Ng V."/>
            <person name="Grigoriev I.V."/>
            <person name="Jackson S.A."/>
            <person name="Sutton T.D.S."/>
            <person name="Dobson A.D.W."/>
            <person name="Rama T."/>
        </authorList>
    </citation>
    <scope>NUCLEOTIDE SEQUENCE</scope>
    <source>
        <strain evidence="3">TS7</strain>
    </source>
</reference>
<evidence type="ECO:0000313" key="3">
    <source>
        <dbReference type="EMBL" id="KAG9257937.1"/>
    </source>
</evidence>
<dbReference type="RefSeq" id="XP_046121861.1">
    <property type="nucleotide sequence ID" value="XM_046262790.1"/>
</dbReference>
<evidence type="ECO:0000313" key="4">
    <source>
        <dbReference type="Proteomes" id="UP000887229"/>
    </source>
</evidence>
<dbReference type="Pfam" id="PF00248">
    <property type="entry name" value="Aldo_ket_red"/>
    <property type="match status" value="1"/>
</dbReference>
<dbReference type="CDD" id="cd19077">
    <property type="entry name" value="AKR_AKR8A1-2"/>
    <property type="match status" value="1"/>
</dbReference>
<dbReference type="EMBL" id="MU251244">
    <property type="protein sequence ID" value="KAG9257937.1"/>
    <property type="molecule type" value="Genomic_DNA"/>
</dbReference>
<comment type="caution">
    <text evidence="3">The sequence shown here is derived from an EMBL/GenBank/DDBJ whole genome shotgun (WGS) entry which is preliminary data.</text>
</comment>
<accession>A0A9P8CT14</accession>
<proteinExistence type="predicted"/>
<dbReference type="PANTHER" id="PTHR43625">
    <property type="entry name" value="AFLATOXIN B1 ALDEHYDE REDUCTASE"/>
    <property type="match status" value="1"/>
</dbReference>
<dbReference type="GO" id="GO:0005737">
    <property type="term" value="C:cytoplasm"/>
    <property type="evidence" value="ECO:0007669"/>
    <property type="project" value="TreeGrafter"/>
</dbReference>
<dbReference type="GeneID" id="70293693"/>
<dbReference type="GO" id="GO:0016491">
    <property type="term" value="F:oxidoreductase activity"/>
    <property type="evidence" value="ECO:0007669"/>
    <property type="project" value="UniProtKB-KW"/>
</dbReference>
<organism evidence="3 4">
    <name type="scientific">Emericellopsis atlantica</name>
    <dbReference type="NCBI Taxonomy" id="2614577"/>
    <lineage>
        <taxon>Eukaryota</taxon>
        <taxon>Fungi</taxon>
        <taxon>Dikarya</taxon>
        <taxon>Ascomycota</taxon>
        <taxon>Pezizomycotina</taxon>
        <taxon>Sordariomycetes</taxon>
        <taxon>Hypocreomycetidae</taxon>
        <taxon>Hypocreales</taxon>
        <taxon>Bionectriaceae</taxon>
        <taxon>Emericellopsis</taxon>
    </lineage>
</organism>
<keyword evidence="1" id="KW-0560">Oxidoreductase</keyword>
<gene>
    <name evidence="3" type="ORF">F5Z01DRAFT_644629</name>
</gene>
<dbReference type="PANTHER" id="PTHR43625:SF78">
    <property type="entry name" value="PYRIDOXAL REDUCTASE-RELATED"/>
    <property type="match status" value="1"/>
</dbReference>
<dbReference type="SUPFAM" id="SSF51430">
    <property type="entry name" value="NAD(P)-linked oxidoreductase"/>
    <property type="match status" value="1"/>
</dbReference>
<sequence>MSQVSHRSLGPIGYGLMGLTWRPDPVPVSQAIEAMKQALESGDNLWNGGEFYGTPEYNSMTLLNRYFTQYPEDADKVTLVIKGGVDVKTLVPDGSPEFIRKSVDNILAQLGGKKKLDVFGLARRDKRVPLATTLRVLQEEYVDTGKIRGIALSECSAETIHEASKTCKIAMAEVELSMFSQDTLHNGVAAACAQYDILLMAYSPIGRGILTGRFRSAEDAKHLGMIGSLPRFQDDAMAHNLKLVDQVQALADKKGCTPAQLALAWVRSIGKRDGMPHVIPIPGSTTASRVKENSTIVELEEDDLQAIEKLLANFEVKGGRYPPGMPIEI</sequence>
<dbReference type="InterPro" id="IPR050791">
    <property type="entry name" value="Aldo-Keto_reductase"/>
</dbReference>
<protein>
    <submittedName>
        <fullName evidence="3">NADP-dependent oxidoreductase domain-containing protein</fullName>
    </submittedName>
</protein>
<dbReference type="AlphaFoldDB" id="A0A9P8CT14"/>
<dbReference type="OrthoDB" id="37537at2759"/>
<dbReference type="InterPro" id="IPR036812">
    <property type="entry name" value="NAD(P)_OxRdtase_dom_sf"/>
</dbReference>
<dbReference type="InterPro" id="IPR023210">
    <property type="entry name" value="NADP_OxRdtase_dom"/>
</dbReference>
<keyword evidence="4" id="KW-1185">Reference proteome</keyword>